<reference evidence="3" key="1">
    <citation type="submission" date="2023-06" db="EMBL/GenBank/DDBJ databases">
        <authorList>
            <person name="Kurt Z."/>
        </authorList>
    </citation>
    <scope>NUCLEOTIDE SEQUENCE</scope>
</reference>
<evidence type="ECO:0000313" key="3">
    <source>
        <dbReference type="EMBL" id="CAI9915683.1"/>
    </source>
</evidence>
<evidence type="ECO:0000256" key="2">
    <source>
        <dbReference type="ARBA" id="ARBA00022737"/>
    </source>
</evidence>
<evidence type="ECO:0000256" key="1">
    <source>
        <dbReference type="ARBA" id="ARBA00022614"/>
    </source>
</evidence>
<dbReference type="EMBL" id="CATOUU010000075">
    <property type="protein sequence ID" value="CAI9915683.1"/>
    <property type="molecule type" value="Genomic_DNA"/>
</dbReference>
<proteinExistence type="predicted"/>
<dbReference type="InterPro" id="IPR001611">
    <property type="entry name" value="Leu-rich_rpt"/>
</dbReference>
<evidence type="ECO:0000313" key="5">
    <source>
        <dbReference type="Proteomes" id="UP001642409"/>
    </source>
</evidence>
<protein>
    <submittedName>
        <fullName evidence="3">Leucine-rich repeat domain superfamily</fullName>
    </submittedName>
    <submittedName>
        <fullName evidence="4">Leucine-rich_repeat domain superfamily</fullName>
    </submittedName>
</protein>
<dbReference type="InterPro" id="IPR025875">
    <property type="entry name" value="Leu-rich_rpt_4"/>
</dbReference>
<dbReference type="Pfam" id="PF12799">
    <property type="entry name" value="LRR_4"/>
    <property type="match status" value="1"/>
</dbReference>
<dbReference type="EMBL" id="CAXDID020000119">
    <property type="protein sequence ID" value="CAL6031429.1"/>
    <property type="molecule type" value="Genomic_DNA"/>
</dbReference>
<sequence length="149" mass="16833">MHYQAYRCQKISSCRVKVQKQRVSKLVIQNDLRAIELSFISVLSDLINQQIESVSVNNCPNIQCNVQHPIQQLTITNSQFKNLGNLTTTTLVYLDLGFNSLEDVSAIGSLTNLKKLILRDNGIHKLDFLKSLVKLVQNNLPCKITNSCM</sequence>
<dbReference type="InterPro" id="IPR032675">
    <property type="entry name" value="LRR_dom_sf"/>
</dbReference>
<organism evidence="3">
    <name type="scientific">Hexamita inflata</name>
    <dbReference type="NCBI Taxonomy" id="28002"/>
    <lineage>
        <taxon>Eukaryota</taxon>
        <taxon>Metamonada</taxon>
        <taxon>Diplomonadida</taxon>
        <taxon>Hexamitidae</taxon>
        <taxon>Hexamitinae</taxon>
        <taxon>Hexamita</taxon>
    </lineage>
</organism>
<reference evidence="4 5" key="2">
    <citation type="submission" date="2024-07" db="EMBL/GenBank/DDBJ databases">
        <authorList>
            <person name="Akdeniz Z."/>
        </authorList>
    </citation>
    <scope>NUCLEOTIDE SEQUENCE [LARGE SCALE GENOMIC DNA]</scope>
</reference>
<dbReference type="AlphaFoldDB" id="A0AA86NA70"/>
<dbReference type="SUPFAM" id="SSF52058">
    <property type="entry name" value="L domain-like"/>
    <property type="match status" value="1"/>
</dbReference>
<gene>
    <name evidence="3" type="ORF">HINF_LOCUS3328</name>
    <name evidence="4" type="ORF">HINF_LOCUS34003</name>
</gene>
<dbReference type="Proteomes" id="UP001642409">
    <property type="component" value="Unassembled WGS sequence"/>
</dbReference>
<comment type="caution">
    <text evidence="3">The sequence shown here is derived from an EMBL/GenBank/DDBJ whole genome shotgun (WGS) entry which is preliminary data.</text>
</comment>
<dbReference type="Gene3D" id="3.80.10.10">
    <property type="entry name" value="Ribonuclease Inhibitor"/>
    <property type="match status" value="1"/>
</dbReference>
<keyword evidence="1" id="KW-0433">Leucine-rich repeat</keyword>
<keyword evidence="5" id="KW-1185">Reference proteome</keyword>
<evidence type="ECO:0000313" key="4">
    <source>
        <dbReference type="EMBL" id="CAL6031429.1"/>
    </source>
</evidence>
<dbReference type="PROSITE" id="PS51450">
    <property type="entry name" value="LRR"/>
    <property type="match status" value="2"/>
</dbReference>
<name>A0AA86NA70_9EUKA</name>
<keyword evidence="2" id="KW-0677">Repeat</keyword>
<accession>A0AA86NA70</accession>